<accession>A0ABW4YKU2</accession>
<evidence type="ECO:0000256" key="1">
    <source>
        <dbReference type="SAM" id="MobiDB-lite"/>
    </source>
</evidence>
<dbReference type="Pfam" id="PF01391">
    <property type="entry name" value="Collagen"/>
    <property type="match status" value="1"/>
</dbReference>
<keyword evidence="3" id="KW-1185">Reference proteome</keyword>
<dbReference type="RefSeq" id="WP_377772422.1">
    <property type="nucleotide sequence ID" value="NZ_JBHUHO010000030.1"/>
</dbReference>
<organism evidence="2 3">
    <name type="scientific">Paenibacillus yanchengensis</name>
    <dbReference type="NCBI Taxonomy" id="2035833"/>
    <lineage>
        <taxon>Bacteria</taxon>
        <taxon>Bacillati</taxon>
        <taxon>Bacillota</taxon>
        <taxon>Bacilli</taxon>
        <taxon>Bacillales</taxon>
        <taxon>Paenibacillaceae</taxon>
        <taxon>Paenibacillus</taxon>
    </lineage>
</organism>
<feature type="compositionally biased region" description="Low complexity" evidence="1">
    <location>
        <begin position="78"/>
        <end position="90"/>
    </location>
</feature>
<proteinExistence type="predicted"/>
<name>A0ABW4YKU2_9BACL</name>
<evidence type="ECO:0000313" key="3">
    <source>
        <dbReference type="Proteomes" id="UP001597362"/>
    </source>
</evidence>
<evidence type="ECO:0000313" key="2">
    <source>
        <dbReference type="EMBL" id="MFD2116347.1"/>
    </source>
</evidence>
<dbReference type="EMBL" id="JBHUHO010000030">
    <property type="protein sequence ID" value="MFD2116347.1"/>
    <property type="molecule type" value="Genomic_DNA"/>
</dbReference>
<dbReference type="Proteomes" id="UP001597362">
    <property type="component" value="Unassembled WGS sequence"/>
</dbReference>
<protein>
    <submittedName>
        <fullName evidence="2">Collagen-like protein</fullName>
    </submittedName>
</protein>
<feature type="region of interest" description="Disordered" evidence="1">
    <location>
        <begin position="69"/>
        <end position="104"/>
    </location>
</feature>
<comment type="caution">
    <text evidence="2">The sequence shown here is derived from an EMBL/GenBank/DDBJ whole genome shotgun (WGS) entry which is preliminary data.</text>
</comment>
<gene>
    <name evidence="2" type="ORF">ACFSJH_11505</name>
</gene>
<reference evidence="3" key="1">
    <citation type="journal article" date="2019" name="Int. J. Syst. Evol. Microbiol.">
        <title>The Global Catalogue of Microorganisms (GCM) 10K type strain sequencing project: providing services to taxonomists for standard genome sequencing and annotation.</title>
        <authorList>
            <consortium name="The Broad Institute Genomics Platform"/>
            <consortium name="The Broad Institute Genome Sequencing Center for Infectious Disease"/>
            <person name="Wu L."/>
            <person name="Ma J."/>
        </authorList>
    </citation>
    <scope>NUCLEOTIDE SEQUENCE [LARGE SCALE GENOMIC DNA]</scope>
    <source>
        <strain evidence="3">GH52</strain>
    </source>
</reference>
<sequence length="135" mass="13862">MKKRIQVPLSNGRIMREDGTIIELFDDDGNLKVSFAGGGGMQGPAGASAYEIAVENGYRGTEMEWLTSLKGEKGEQGTPGTAGTNGTNGAKGDKGDQGPPGSYDLTAVLPIADPETATSKDVAAAFNTLLAALKS</sequence>
<dbReference type="InterPro" id="IPR008160">
    <property type="entry name" value="Collagen"/>
</dbReference>